<organism evidence="2">
    <name type="scientific">Sebastes schlegelii</name>
    <name type="common">Korean rockfish</name>
    <dbReference type="NCBI Taxonomy" id="214486"/>
    <lineage>
        <taxon>Eukaryota</taxon>
        <taxon>Metazoa</taxon>
        <taxon>Chordata</taxon>
        <taxon>Craniata</taxon>
        <taxon>Vertebrata</taxon>
        <taxon>Euteleostomi</taxon>
        <taxon>Actinopterygii</taxon>
        <taxon>Neopterygii</taxon>
        <taxon>Teleostei</taxon>
        <taxon>Neoteleostei</taxon>
        <taxon>Acanthomorphata</taxon>
        <taxon>Eupercaria</taxon>
        <taxon>Perciformes</taxon>
        <taxon>Scorpaenoidei</taxon>
        <taxon>Sebastidae</taxon>
        <taxon>Sebastinae</taxon>
        <taxon>Sebastes</taxon>
    </lineage>
</organism>
<evidence type="ECO:0000313" key="3">
    <source>
        <dbReference type="EMBL" id="BAH90797.1"/>
    </source>
</evidence>
<dbReference type="PANTHER" id="PTHR10511:SF2">
    <property type="entry name" value="GRANULOCYTE COLONY-STIMULATING FACTOR"/>
    <property type="match status" value="1"/>
</dbReference>
<evidence type="ECO:0000313" key="2">
    <source>
        <dbReference type="EMBL" id="BAH56611.1"/>
    </source>
</evidence>
<dbReference type="InterPro" id="IPR040117">
    <property type="entry name" value="GCSF/MGF"/>
</dbReference>
<reference evidence="2" key="1">
    <citation type="submission" date="2008-10" db="EMBL/GenBank/DDBJ databases">
        <title>Cloning and characterization of cDNAs for two distinct granulocyte colony stimulating factor genes from black rockfish.</title>
        <authorList>
            <person name="Park C."/>
            <person name="Kim K."/>
            <person name="Kim J."/>
            <person name="An G."/>
            <person name="Jun K."/>
        </authorList>
    </citation>
    <scope>NUCLEOTIDE SEQUENCE</scope>
</reference>
<gene>
    <name evidence="3" type="primary">G-CSF 2</name>
</gene>
<evidence type="ECO:0000256" key="1">
    <source>
        <dbReference type="SAM" id="SignalP"/>
    </source>
</evidence>
<reference evidence="3" key="2">
    <citation type="journal article" date="2009" name="Fish Shellfish Immunol.">
        <title>Molecular cloning and expression of cDNAs for two distinct granulocyte colony stimulating factor genes from black rockfish Sebastes schlegelii.</title>
        <authorList>
            <person name="Nam B.-H."/>
            <person name="An G.-H."/>
            <person name="Baeck G.-W."/>
            <person name="Kim M.-C."/>
            <person name="Kim J.-W."/>
            <person name="Park H.J."/>
            <person name="Lee D.-C."/>
            <person name="Park C.-I."/>
        </authorList>
    </citation>
    <scope>NUCLEOTIDE SEQUENCE</scope>
</reference>
<reference evidence="3" key="3">
    <citation type="submission" date="2009-03" db="EMBL/GenBank/DDBJ databases">
        <authorList>
            <person name="Park C."/>
        </authorList>
    </citation>
    <scope>NUCLEOTIDE SEQUENCE</scope>
</reference>
<accession>C0STS2</accession>
<keyword evidence="1" id="KW-0732">Signal</keyword>
<feature type="chain" id="PRO_5010960111" evidence="1">
    <location>
        <begin position="21"/>
        <end position="211"/>
    </location>
</feature>
<dbReference type="GO" id="GO:0005125">
    <property type="term" value="F:cytokine activity"/>
    <property type="evidence" value="ECO:0007669"/>
    <property type="project" value="InterPro"/>
</dbReference>
<sequence length="211" mass="23431">MDYLLTVFAIPCLMATFARSAPPLPEWSTLVESQRFQDFRLMSDSLTQKILLSIPDTHKSCIQSETLKLNSSENAQYATMVTTIGIRPAPVLSVVSENYSLETSLRHMSEGFQLHRDLLSAVSPRLANKDNVTGLVADIRDLVLRINEMLKMAQTDAVVQPSPTPVALNLPGNYEVQVAAHMILVQLQAFGQDTARCLRSLNRSKVEETQS</sequence>
<protein>
    <submittedName>
        <fullName evidence="2">Granulocyte colony stimulating factor 1</fullName>
    </submittedName>
    <submittedName>
        <fullName evidence="3">Granulocyte colony-stimulating factor 2</fullName>
    </submittedName>
</protein>
<dbReference type="GO" id="GO:0045639">
    <property type="term" value="P:positive regulation of myeloid cell differentiation"/>
    <property type="evidence" value="ECO:0007669"/>
    <property type="project" value="InterPro"/>
</dbReference>
<dbReference type="EMBL" id="AB490456">
    <property type="protein sequence ID" value="BAH90797.1"/>
    <property type="molecule type" value="mRNA"/>
</dbReference>
<feature type="signal peptide" evidence="1">
    <location>
        <begin position="1"/>
        <end position="20"/>
    </location>
</feature>
<dbReference type="PANTHER" id="PTHR10511">
    <property type="entry name" value="GRANULOCYTE COLONY-STIMULATING FACTOR"/>
    <property type="match status" value="1"/>
</dbReference>
<proteinExistence type="evidence at transcript level"/>
<dbReference type="InterPro" id="IPR009079">
    <property type="entry name" value="4_helix_cytokine-like_core"/>
</dbReference>
<dbReference type="EMBL" id="AB465601">
    <property type="protein sequence ID" value="BAH56611.1"/>
    <property type="molecule type" value="mRNA"/>
</dbReference>
<name>C0STS2_SEBSC</name>
<dbReference type="Gene3D" id="1.20.1250.10">
    <property type="match status" value="1"/>
</dbReference>
<dbReference type="SUPFAM" id="SSF47266">
    <property type="entry name" value="4-helical cytokines"/>
    <property type="match status" value="1"/>
</dbReference>
<dbReference type="AlphaFoldDB" id="C0STS2"/>